<organism evidence="1 2">
    <name type="scientific">Reyranella soli</name>
    <dbReference type="NCBI Taxonomy" id="1230389"/>
    <lineage>
        <taxon>Bacteria</taxon>
        <taxon>Pseudomonadati</taxon>
        <taxon>Pseudomonadota</taxon>
        <taxon>Alphaproteobacteria</taxon>
        <taxon>Hyphomicrobiales</taxon>
        <taxon>Reyranellaceae</taxon>
        <taxon>Reyranella</taxon>
    </lineage>
</organism>
<dbReference type="EMBL" id="BKAJ01000061">
    <property type="protein sequence ID" value="GEP56293.1"/>
    <property type="molecule type" value="Genomic_DNA"/>
</dbReference>
<keyword evidence="2" id="KW-1185">Reference proteome</keyword>
<dbReference type="PANTHER" id="PTHR43611">
    <property type="entry name" value="ALPHA-D-GLUCOSE 1-PHOSPHATE PHOSPHATASE"/>
    <property type="match status" value="1"/>
</dbReference>
<dbReference type="SUPFAM" id="SSF56784">
    <property type="entry name" value="HAD-like"/>
    <property type="match status" value="1"/>
</dbReference>
<proteinExistence type="predicted"/>
<accession>A0A512NBH7</accession>
<dbReference type="Pfam" id="PF00702">
    <property type="entry name" value="Hydrolase"/>
    <property type="match status" value="1"/>
</dbReference>
<name>A0A512NBH7_9HYPH</name>
<dbReference type="InterPro" id="IPR036412">
    <property type="entry name" value="HAD-like_sf"/>
</dbReference>
<dbReference type="OrthoDB" id="9807742at2"/>
<dbReference type="InterPro" id="IPR023198">
    <property type="entry name" value="PGP-like_dom2"/>
</dbReference>
<dbReference type="AlphaFoldDB" id="A0A512NBH7"/>
<keyword evidence="1" id="KW-0378">Hydrolase</keyword>
<dbReference type="InterPro" id="IPR006439">
    <property type="entry name" value="HAD-SF_hydro_IA"/>
</dbReference>
<dbReference type="InterPro" id="IPR023214">
    <property type="entry name" value="HAD_sf"/>
</dbReference>
<dbReference type="GO" id="GO:0016787">
    <property type="term" value="F:hydrolase activity"/>
    <property type="evidence" value="ECO:0007669"/>
    <property type="project" value="UniProtKB-KW"/>
</dbReference>
<gene>
    <name evidence="1" type="ORF">RSO01_34590</name>
</gene>
<dbReference type="PANTHER" id="PTHR43611:SF3">
    <property type="entry name" value="FLAVIN MONONUCLEOTIDE HYDROLASE 1, CHLOROPLATIC"/>
    <property type="match status" value="1"/>
</dbReference>
<comment type="caution">
    <text evidence="1">The sequence shown here is derived from an EMBL/GenBank/DDBJ whole genome shotgun (WGS) entry which is preliminary data.</text>
</comment>
<protein>
    <submittedName>
        <fullName evidence="1">Hydrolase</fullName>
    </submittedName>
</protein>
<evidence type="ECO:0000313" key="1">
    <source>
        <dbReference type="EMBL" id="GEP56293.1"/>
    </source>
</evidence>
<dbReference type="NCBIfam" id="TIGR01509">
    <property type="entry name" value="HAD-SF-IA-v3"/>
    <property type="match status" value="1"/>
</dbReference>
<dbReference type="CDD" id="cd02603">
    <property type="entry name" value="HAD_sEH-N_like"/>
    <property type="match status" value="1"/>
</dbReference>
<reference evidence="1 2" key="1">
    <citation type="submission" date="2019-07" db="EMBL/GenBank/DDBJ databases">
        <title>Whole genome shotgun sequence of Reyranella soli NBRC 108950.</title>
        <authorList>
            <person name="Hosoyama A."/>
            <person name="Uohara A."/>
            <person name="Ohji S."/>
            <person name="Ichikawa N."/>
        </authorList>
    </citation>
    <scope>NUCLEOTIDE SEQUENCE [LARGE SCALE GENOMIC DNA]</scope>
    <source>
        <strain evidence="1 2">NBRC 108950</strain>
    </source>
</reference>
<sequence length="197" mass="22074">MGGVLIDWNPRYLYRKLIADPEEMERFLTTVTTTPWHNLQDAGADPAEATRLLKAKHPGREALIEAFYGRFDEMMEQSFPEMVALVERLHGARTPLYLLSNAPDLVDVWVRGPAHVRHPFFGHFRDYVVSGVVKCLKPDAAIYDIVCRTGGFQPGEAVLIDDNLPNVEGARAFGMHAVHHRSATETVEALRKLGLLA</sequence>
<evidence type="ECO:0000313" key="2">
    <source>
        <dbReference type="Proteomes" id="UP000321058"/>
    </source>
</evidence>
<dbReference type="Gene3D" id="1.10.150.240">
    <property type="entry name" value="Putative phosphatase, domain 2"/>
    <property type="match status" value="1"/>
</dbReference>
<dbReference type="Gene3D" id="3.40.50.1000">
    <property type="entry name" value="HAD superfamily/HAD-like"/>
    <property type="match status" value="1"/>
</dbReference>
<dbReference type="Proteomes" id="UP000321058">
    <property type="component" value="Unassembled WGS sequence"/>
</dbReference>